<protein>
    <submittedName>
        <fullName evidence="1">Uncharacterized protein</fullName>
    </submittedName>
</protein>
<dbReference type="AlphaFoldDB" id="A0A0D7AK17"/>
<evidence type="ECO:0000313" key="2">
    <source>
        <dbReference type="Proteomes" id="UP000054144"/>
    </source>
</evidence>
<accession>A0A0D7AK17</accession>
<dbReference type="EMBL" id="KN881645">
    <property type="protein sequence ID" value="KIY52109.1"/>
    <property type="molecule type" value="Genomic_DNA"/>
</dbReference>
<sequence>MSSSCSEERPRKCPHTNRIPSSSVNAMFSSRDVDDWKVNFIESAQFVEAALSEKAEAEFLGSYDAICLEKQVPFWPCVEEAWLDQDKCCTETVLDNAASSMTYTCRPRWTLTRPTNFKPREWVAKRAWAVCSTHVHMLEDCKAMETKSDGMREWFYQQYNPLIEKCDVTATINSEEAHRSPSLAKFEEVLTQEDTITFRNIDGIVDGGMSEIEHKEITHFCIGALRDILNQERKFYAQPSSVEDFARLDISIVRDPETQYLNYYVNEITRAPQMFLFMNNYEDHSQLPHMADFVQRGVHRMISHYLIQWPSACMPANT</sequence>
<dbReference type="OrthoDB" id="3270899at2759"/>
<dbReference type="Proteomes" id="UP000054144">
    <property type="component" value="Unassembled WGS sequence"/>
</dbReference>
<evidence type="ECO:0000313" key="1">
    <source>
        <dbReference type="EMBL" id="KIY52109.1"/>
    </source>
</evidence>
<gene>
    <name evidence="1" type="ORF">FISHEDRAFT_56098</name>
</gene>
<proteinExistence type="predicted"/>
<organism evidence="1 2">
    <name type="scientific">Fistulina hepatica ATCC 64428</name>
    <dbReference type="NCBI Taxonomy" id="1128425"/>
    <lineage>
        <taxon>Eukaryota</taxon>
        <taxon>Fungi</taxon>
        <taxon>Dikarya</taxon>
        <taxon>Basidiomycota</taxon>
        <taxon>Agaricomycotina</taxon>
        <taxon>Agaricomycetes</taxon>
        <taxon>Agaricomycetidae</taxon>
        <taxon>Agaricales</taxon>
        <taxon>Fistulinaceae</taxon>
        <taxon>Fistulina</taxon>
    </lineage>
</organism>
<reference evidence="1 2" key="1">
    <citation type="journal article" date="2015" name="Fungal Genet. Biol.">
        <title>Evolution of novel wood decay mechanisms in Agaricales revealed by the genome sequences of Fistulina hepatica and Cylindrobasidium torrendii.</title>
        <authorList>
            <person name="Floudas D."/>
            <person name="Held B.W."/>
            <person name="Riley R."/>
            <person name="Nagy L.G."/>
            <person name="Koehler G."/>
            <person name="Ransdell A.S."/>
            <person name="Younus H."/>
            <person name="Chow J."/>
            <person name="Chiniquy J."/>
            <person name="Lipzen A."/>
            <person name="Tritt A."/>
            <person name="Sun H."/>
            <person name="Haridas S."/>
            <person name="LaButti K."/>
            <person name="Ohm R.A."/>
            <person name="Kues U."/>
            <person name="Blanchette R.A."/>
            <person name="Grigoriev I.V."/>
            <person name="Minto R.E."/>
            <person name="Hibbett D.S."/>
        </authorList>
    </citation>
    <scope>NUCLEOTIDE SEQUENCE [LARGE SCALE GENOMIC DNA]</scope>
    <source>
        <strain evidence="1 2">ATCC 64428</strain>
    </source>
</reference>
<keyword evidence="2" id="KW-1185">Reference proteome</keyword>
<name>A0A0D7AK17_9AGAR</name>